<evidence type="ECO:0000313" key="3">
    <source>
        <dbReference type="Proteomes" id="UP000008204"/>
    </source>
</evidence>
<dbReference type="Pfam" id="PF07386">
    <property type="entry name" value="DUF1499"/>
    <property type="match status" value="1"/>
</dbReference>
<dbReference type="AlphaFoldDB" id="B7K465"/>
<gene>
    <name evidence="2" type="ordered locus">PCC8801_3821</name>
</gene>
<accession>B7K465</accession>
<dbReference type="OrthoDB" id="9793534at2"/>
<sequence length="170" mass="19219">MSTTNQEATPTNRRLLRVMIILGVFIVFIAVRVIFPDSPTIFAGTQPSNLGVSQDKLALCPLTPNCVSSQSQDTEHYIDPIVYQGSPKTAIASLQEIINQQEQTKIITVNDQYLYAQFSSRWLGFVDDVEFYLNDNKKVIEVRSASRLGESDFGVNRQRIETIRQQFNSI</sequence>
<dbReference type="PANTHER" id="PTHR34801">
    <property type="entry name" value="EXPRESSED PROTEIN"/>
    <property type="match status" value="1"/>
</dbReference>
<dbReference type="RefSeq" id="WP_012597029.1">
    <property type="nucleotide sequence ID" value="NC_011726.1"/>
</dbReference>
<evidence type="ECO:0008006" key="4">
    <source>
        <dbReference type="Google" id="ProtNLM"/>
    </source>
</evidence>
<keyword evidence="1" id="KW-0472">Membrane</keyword>
<keyword evidence="1" id="KW-0812">Transmembrane</keyword>
<name>B7K465_RIPO1</name>
<reference evidence="3" key="1">
    <citation type="journal article" date="2011" name="MBio">
        <title>Novel metabolic attributes of the genus Cyanothece, comprising a group of unicellular nitrogen-fixing Cyanobacteria.</title>
        <authorList>
            <person name="Bandyopadhyay A."/>
            <person name="Elvitigala T."/>
            <person name="Welsh E."/>
            <person name="Stockel J."/>
            <person name="Liberton M."/>
            <person name="Min H."/>
            <person name="Sherman L.A."/>
            <person name="Pakrasi H.B."/>
        </authorList>
    </citation>
    <scope>NUCLEOTIDE SEQUENCE [LARGE SCALE GENOMIC DNA]</scope>
    <source>
        <strain evidence="3">PCC 8801</strain>
    </source>
</reference>
<dbReference type="KEGG" id="cyp:PCC8801_3821"/>
<protein>
    <recommendedName>
        <fullName evidence="4">DUF1499 domain-containing protein</fullName>
    </recommendedName>
</protein>
<dbReference type="eggNOG" id="COG4446">
    <property type="taxonomic scope" value="Bacteria"/>
</dbReference>
<keyword evidence="1" id="KW-1133">Transmembrane helix</keyword>
<dbReference type="EMBL" id="CP001287">
    <property type="protein sequence ID" value="ACK67771.1"/>
    <property type="molecule type" value="Genomic_DNA"/>
</dbReference>
<dbReference type="HOGENOM" id="CLU_105603_1_0_3"/>
<dbReference type="PANTHER" id="PTHR34801:SF6">
    <property type="entry name" value="SLL1620 PROTEIN"/>
    <property type="match status" value="1"/>
</dbReference>
<organism evidence="2 3">
    <name type="scientific">Rippkaea orientalis (strain PCC 8801 / RF-1)</name>
    <name type="common">Cyanothece sp. (strain PCC 8801)</name>
    <dbReference type="NCBI Taxonomy" id="41431"/>
    <lineage>
        <taxon>Bacteria</taxon>
        <taxon>Bacillati</taxon>
        <taxon>Cyanobacteriota</taxon>
        <taxon>Cyanophyceae</taxon>
        <taxon>Oscillatoriophycideae</taxon>
        <taxon>Chroococcales</taxon>
        <taxon>Aphanothecaceae</taxon>
        <taxon>Rippkaea</taxon>
        <taxon>Rippkaea orientalis</taxon>
    </lineage>
</organism>
<proteinExistence type="predicted"/>
<dbReference type="STRING" id="41431.PCC8801_3821"/>
<evidence type="ECO:0000313" key="2">
    <source>
        <dbReference type="EMBL" id="ACK67771.1"/>
    </source>
</evidence>
<dbReference type="Proteomes" id="UP000008204">
    <property type="component" value="Chromosome"/>
</dbReference>
<dbReference type="InterPro" id="IPR010865">
    <property type="entry name" value="DUF1499"/>
</dbReference>
<feature type="transmembrane region" description="Helical" evidence="1">
    <location>
        <begin position="15"/>
        <end position="35"/>
    </location>
</feature>
<keyword evidence="3" id="KW-1185">Reference proteome</keyword>
<evidence type="ECO:0000256" key="1">
    <source>
        <dbReference type="SAM" id="Phobius"/>
    </source>
</evidence>